<feature type="non-terminal residue" evidence="2">
    <location>
        <position position="1"/>
    </location>
</feature>
<evidence type="ECO:0000313" key="3">
    <source>
        <dbReference type="Proteomes" id="UP000324897"/>
    </source>
</evidence>
<feature type="compositionally biased region" description="Polar residues" evidence="1">
    <location>
        <begin position="126"/>
        <end position="136"/>
    </location>
</feature>
<organism evidence="2 3">
    <name type="scientific">Eragrostis curvula</name>
    <name type="common">weeping love grass</name>
    <dbReference type="NCBI Taxonomy" id="38414"/>
    <lineage>
        <taxon>Eukaryota</taxon>
        <taxon>Viridiplantae</taxon>
        <taxon>Streptophyta</taxon>
        <taxon>Embryophyta</taxon>
        <taxon>Tracheophyta</taxon>
        <taxon>Spermatophyta</taxon>
        <taxon>Magnoliopsida</taxon>
        <taxon>Liliopsida</taxon>
        <taxon>Poales</taxon>
        <taxon>Poaceae</taxon>
        <taxon>PACMAD clade</taxon>
        <taxon>Chloridoideae</taxon>
        <taxon>Eragrostideae</taxon>
        <taxon>Eragrostidinae</taxon>
        <taxon>Eragrostis</taxon>
    </lineage>
</organism>
<sequence>MADRRPRRCFAAQLGPRLAARFAPPCRAVAQPCRLTTRAAARLGPPTPCFGRHWVAPSTSDLLPIDSQLSSSHVVRQRMCIDAAPTESCPPKPTLPSRGRPKCRLLESTSDFPTDFQFSRTHRVRSQQLRKPSELSQPVLPATTSNKKRVAPNTSDSLPIDSQPSSSRVVRQRMSMNAAPTETGQPDPTFPSGGRPKRKLLESTIAVCVHNNYGSHLTLLLLRKEKATNHTYRLPVEREVHPRAALINRHQPMPYLGYGTKISKEGWLPAAK</sequence>
<feature type="compositionally biased region" description="Low complexity" evidence="1">
    <location>
        <begin position="162"/>
        <end position="176"/>
    </location>
</feature>
<protein>
    <submittedName>
        <fullName evidence="2">Uncharacterized protein</fullName>
    </submittedName>
</protein>
<dbReference type="Gramene" id="TVU39138">
    <property type="protein sequence ID" value="TVU39138"/>
    <property type="gene ID" value="EJB05_12543"/>
</dbReference>
<accession>A0A5J9VTG2</accession>
<dbReference type="AlphaFoldDB" id="A0A5J9VTG2"/>
<comment type="caution">
    <text evidence="2">The sequence shown here is derived from an EMBL/GenBank/DDBJ whole genome shotgun (WGS) entry which is preliminary data.</text>
</comment>
<dbReference type="Proteomes" id="UP000324897">
    <property type="component" value="Chromosome 4"/>
</dbReference>
<keyword evidence="3" id="KW-1185">Reference proteome</keyword>
<dbReference type="EMBL" id="RWGY01000007">
    <property type="protein sequence ID" value="TVU39138.1"/>
    <property type="molecule type" value="Genomic_DNA"/>
</dbReference>
<gene>
    <name evidence="2" type="ORF">EJB05_12543</name>
</gene>
<evidence type="ECO:0000313" key="2">
    <source>
        <dbReference type="EMBL" id="TVU39138.1"/>
    </source>
</evidence>
<feature type="region of interest" description="Disordered" evidence="1">
    <location>
        <begin position="121"/>
        <end position="197"/>
    </location>
</feature>
<name>A0A5J9VTG2_9POAL</name>
<evidence type="ECO:0000256" key="1">
    <source>
        <dbReference type="SAM" id="MobiDB-lite"/>
    </source>
</evidence>
<reference evidence="2 3" key="1">
    <citation type="journal article" date="2019" name="Sci. Rep.">
        <title>A high-quality genome of Eragrostis curvula grass provides insights into Poaceae evolution and supports new strategies to enhance forage quality.</title>
        <authorList>
            <person name="Carballo J."/>
            <person name="Santos B.A.C.M."/>
            <person name="Zappacosta D."/>
            <person name="Garbus I."/>
            <person name="Selva J.P."/>
            <person name="Gallo C.A."/>
            <person name="Diaz A."/>
            <person name="Albertini E."/>
            <person name="Caccamo M."/>
            <person name="Echenique V."/>
        </authorList>
    </citation>
    <scope>NUCLEOTIDE SEQUENCE [LARGE SCALE GENOMIC DNA]</scope>
    <source>
        <strain evidence="3">cv. Victoria</strain>
        <tissue evidence="2">Leaf</tissue>
    </source>
</reference>
<proteinExistence type="predicted"/>